<sequence length="186" mass="21510">MSTKNDKYSFFEQNFTTTKNQNNNLNLNQSNKCPILVTEQSYSKPNTGKYCVSDNYKENEKLQLWYESLNTSSFKTVDADNDDLKNAYIFKTMNKSTLSLHAAVYENLTESVASGSLVDENIKGLKKQKFWLIEKQCFSNTLKSRNPFEFLRQQNEDQRNKPEVMQFKASQQLLGSSRPSSAVNFF</sequence>
<organism evidence="1 2">
    <name type="scientific">Panagrolaimus sp. PS1159</name>
    <dbReference type="NCBI Taxonomy" id="55785"/>
    <lineage>
        <taxon>Eukaryota</taxon>
        <taxon>Metazoa</taxon>
        <taxon>Ecdysozoa</taxon>
        <taxon>Nematoda</taxon>
        <taxon>Chromadorea</taxon>
        <taxon>Rhabditida</taxon>
        <taxon>Tylenchina</taxon>
        <taxon>Panagrolaimomorpha</taxon>
        <taxon>Panagrolaimoidea</taxon>
        <taxon>Panagrolaimidae</taxon>
        <taxon>Panagrolaimus</taxon>
    </lineage>
</organism>
<evidence type="ECO:0000313" key="2">
    <source>
        <dbReference type="WBParaSite" id="PS1159_v2.g17443.t1"/>
    </source>
</evidence>
<evidence type="ECO:0000313" key="1">
    <source>
        <dbReference type="Proteomes" id="UP000887580"/>
    </source>
</evidence>
<proteinExistence type="predicted"/>
<dbReference type="WBParaSite" id="PS1159_v2.g17443.t1">
    <property type="protein sequence ID" value="PS1159_v2.g17443.t1"/>
    <property type="gene ID" value="PS1159_v2.g17443"/>
</dbReference>
<reference evidence="2" key="1">
    <citation type="submission" date="2022-11" db="UniProtKB">
        <authorList>
            <consortium name="WormBaseParasite"/>
        </authorList>
    </citation>
    <scope>IDENTIFICATION</scope>
</reference>
<protein>
    <submittedName>
        <fullName evidence="2">Uncharacterized protein</fullName>
    </submittedName>
</protein>
<accession>A0AC35FJD8</accession>
<name>A0AC35FJD8_9BILA</name>
<dbReference type="Proteomes" id="UP000887580">
    <property type="component" value="Unplaced"/>
</dbReference>